<dbReference type="Pfam" id="PF03816">
    <property type="entry name" value="LytR_cpsA_psr"/>
    <property type="match status" value="1"/>
</dbReference>
<keyword evidence="3" id="KW-0732">Signal</keyword>
<dbReference type="Gene3D" id="3.40.630.190">
    <property type="entry name" value="LCP protein"/>
    <property type="match status" value="1"/>
</dbReference>
<evidence type="ECO:0000256" key="1">
    <source>
        <dbReference type="ARBA" id="ARBA00006068"/>
    </source>
</evidence>
<evidence type="ECO:0000259" key="4">
    <source>
        <dbReference type="Pfam" id="PF03816"/>
    </source>
</evidence>
<organism evidence="5 6">
    <name type="scientific">Cellulomonas denverensis</name>
    <dbReference type="NCBI Taxonomy" id="264297"/>
    <lineage>
        <taxon>Bacteria</taxon>
        <taxon>Bacillati</taxon>
        <taxon>Actinomycetota</taxon>
        <taxon>Actinomycetes</taxon>
        <taxon>Micrococcales</taxon>
        <taxon>Cellulomonadaceae</taxon>
        <taxon>Cellulomonas</taxon>
    </lineage>
</organism>
<dbReference type="AlphaFoldDB" id="A0A7X6KUP4"/>
<feature type="chain" id="PRO_5038490339" evidence="3">
    <location>
        <begin position="22"/>
        <end position="385"/>
    </location>
</feature>
<accession>A0A7X6KUP4</accession>
<evidence type="ECO:0000313" key="5">
    <source>
        <dbReference type="EMBL" id="NKY22503.1"/>
    </source>
</evidence>
<evidence type="ECO:0000256" key="2">
    <source>
        <dbReference type="SAM" id="MobiDB-lite"/>
    </source>
</evidence>
<dbReference type="InterPro" id="IPR004474">
    <property type="entry name" value="LytR_CpsA_psr"/>
</dbReference>
<dbReference type="NCBIfam" id="TIGR00350">
    <property type="entry name" value="lytR_cpsA_psr"/>
    <property type="match status" value="1"/>
</dbReference>
<dbReference type="Proteomes" id="UP000581206">
    <property type="component" value="Unassembled WGS sequence"/>
</dbReference>
<protein>
    <submittedName>
        <fullName evidence="5">LytR family transcriptional regulator</fullName>
    </submittedName>
</protein>
<reference evidence="5 6" key="1">
    <citation type="submission" date="2020-04" db="EMBL/GenBank/DDBJ databases">
        <title>MicrobeNet Type strains.</title>
        <authorList>
            <person name="Nicholson A.C."/>
        </authorList>
    </citation>
    <scope>NUCLEOTIDE SEQUENCE [LARGE SCALE GENOMIC DNA]</scope>
    <source>
        <strain evidence="5 6">ATCC BAA-788</strain>
    </source>
</reference>
<dbReference type="PANTHER" id="PTHR33392">
    <property type="entry name" value="POLYISOPRENYL-TEICHOIC ACID--PEPTIDOGLYCAN TEICHOIC ACID TRANSFERASE TAGU"/>
    <property type="match status" value="1"/>
</dbReference>
<proteinExistence type="inferred from homology"/>
<sequence>MLRGVALGVTTVLLATVSAAAAYVGVLDSGIDRIGDVDALVQPIEGDDEPVDAMAGSALNILVLGSDDRSGANRDLGGEAEGMRSDTAILLHIAADRSRAELVSIPRDSLVEIPSCTMTDGSTSAARSQTMFNEAYAIGADQGGDLESAVACTINTVQQNTGLRVTDSVVVDMNGFVQMIDALGGVRMCLSEPVDSPKAGLSLAAGDQTLDGRTALAFARARYNVGDGSDTSRVGRQQQMLAAVFDELLGKDVLSDAGQLLSFGRAATSALSMSERLTSLPNLAGLATSLRGLGAEDVTFTTVPWTLAPQNKARVVWTEKADILWANLAADRPMLAGTADDTGTPSTAPSDPAGGDPDAGTPSGPATRDAGAEPFTAGDTTTFSC</sequence>
<evidence type="ECO:0000256" key="3">
    <source>
        <dbReference type="SAM" id="SignalP"/>
    </source>
</evidence>
<evidence type="ECO:0000313" key="6">
    <source>
        <dbReference type="Proteomes" id="UP000581206"/>
    </source>
</evidence>
<dbReference type="InterPro" id="IPR050922">
    <property type="entry name" value="LytR/CpsA/Psr_CW_biosynth"/>
</dbReference>
<name>A0A7X6KUP4_9CELL</name>
<dbReference type="PANTHER" id="PTHR33392:SF6">
    <property type="entry name" value="POLYISOPRENYL-TEICHOIC ACID--PEPTIDOGLYCAN TEICHOIC ACID TRANSFERASE TAGU"/>
    <property type="match status" value="1"/>
</dbReference>
<feature type="region of interest" description="Disordered" evidence="2">
    <location>
        <begin position="335"/>
        <end position="385"/>
    </location>
</feature>
<feature type="signal peptide" evidence="3">
    <location>
        <begin position="1"/>
        <end position="21"/>
    </location>
</feature>
<keyword evidence="6" id="KW-1185">Reference proteome</keyword>
<comment type="caution">
    <text evidence="5">The sequence shown here is derived from an EMBL/GenBank/DDBJ whole genome shotgun (WGS) entry which is preliminary data.</text>
</comment>
<feature type="domain" description="Cell envelope-related transcriptional attenuator" evidence="4">
    <location>
        <begin position="84"/>
        <end position="248"/>
    </location>
</feature>
<comment type="similarity">
    <text evidence="1">Belongs to the LytR/CpsA/Psr (LCP) family.</text>
</comment>
<gene>
    <name evidence="5" type="ORF">HGA03_07455</name>
</gene>
<dbReference type="EMBL" id="JAAXOX010000003">
    <property type="protein sequence ID" value="NKY22503.1"/>
    <property type="molecule type" value="Genomic_DNA"/>
</dbReference>